<dbReference type="Gene3D" id="2.60.200.20">
    <property type="match status" value="1"/>
</dbReference>
<dbReference type="InterPro" id="IPR000253">
    <property type="entry name" value="FHA_dom"/>
</dbReference>
<keyword evidence="2" id="KW-0812">Transmembrane</keyword>
<accession>A0A841H2D7</accession>
<comment type="caution">
    <text evidence="4">The sequence shown here is derived from an EMBL/GenBank/DDBJ whole genome shotgun (WGS) entry which is preliminary data.</text>
</comment>
<proteinExistence type="predicted"/>
<organism evidence="4 5">
    <name type="scientific">Longimicrobium terrae</name>
    <dbReference type="NCBI Taxonomy" id="1639882"/>
    <lineage>
        <taxon>Bacteria</taxon>
        <taxon>Pseudomonadati</taxon>
        <taxon>Gemmatimonadota</taxon>
        <taxon>Longimicrobiia</taxon>
        <taxon>Longimicrobiales</taxon>
        <taxon>Longimicrobiaceae</taxon>
        <taxon>Longimicrobium</taxon>
    </lineage>
</organism>
<evidence type="ECO:0000256" key="1">
    <source>
        <dbReference type="SAM" id="MobiDB-lite"/>
    </source>
</evidence>
<evidence type="ECO:0000256" key="2">
    <source>
        <dbReference type="SAM" id="Phobius"/>
    </source>
</evidence>
<dbReference type="AlphaFoldDB" id="A0A841H2D7"/>
<gene>
    <name evidence="4" type="ORF">HNQ61_003977</name>
</gene>
<feature type="region of interest" description="Disordered" evidence="1">
    <location>
        <begin position="106"/>
        <end position="128"/>
    </location>
</feature>
<dbReference type="CDD" id="cd00060">
    <property type="entry name" value="FHA"/>
    <property type="match status" value="1"/>
</dbReference>
<feature type="transmembrane region" description="Helical" evidence="2">
    <location>
        <begin position="139"/>
        <end position="162"/>
    </location>
</feature>
<evidence type="ECO:0000313" key="4">
    <source>
        <dbReference type="EMBL" id="MBB6072315.1"/>
    </source>
</evidence>
<dbReference type="Pfam" id="PF00498">
    <property type="entry name" value="FHA"/>
    <property type="match status" value="1"/>
</dbReference>
<dbReference type="Proteomes" id="UP000582837">
    <property type="component" value="Unassembled WGS sequence"/>
</dbReference>
<dbReference type="InterPro" id="IPR008984">
    <property type="entry name" value="SMAD_FHA_dom_sf"/>
</dbReference>
<keyword evidence="5" id="KW-1185">Reference proteome</keyword>
<dbReference type="EMBL" id="JACHIA010000014">
    <property type="protein sequence ID" value="MBB6072315.1"/>
    <property type="molecule type" value="Genomic_DNA"/>
</dbReference>
<evidence type="ECO:0000313" key="5">
    <source>
        <dbReference type="Proteomes" id="UP000582837"/>
    </source>
</evidence>
<feature type="compositionally biased region" description="Low complexity" evidence="1">
    <location>
        <begin position="258"/>
        <end position="269"/>
    </location>
</feature>
<name>A0A841H2D7_9BACT</name>
<feature type="region of interest" description="Disordered" evidence="1">
    <location>
        <begin position="255"/>
        <end position="274"/>
    </location>
</feature>
<dbReference type="RefSeq" id="WP_170036481.1">
    <property type="nucleotide sequence ID" value="NZ_JABDTL010000002.1"/>
</dbReference>
<sequence>MPTSPRLIPVAPTRGPEVPIHDTPFWIGASQDAALPVFLPGVAPRHVAIVEREDGLWASPARGAGTSIELNGVRLMDPVRLRSGDVLRVAPGAAYRYDSGEPAARPRPAAEAFVPPPPPVPPPPRARPKRRITVRRPRWTHVAVALSLLLLLGAAGVLVYALTRPDTVQPLSEADAREYDRLIATSYEHVERGATLLDLGIPQEALREFARATRVLETSRLRDNAWVRPQIATLERTIAAVYREKRVAVPAGYRDAPKAPSAAPAPVRPGSQLSSAEFTRRFDEVQQRFEERFGRRIVVTGRDHAEHLSLYGQGGAMDLRVRDLSREQIEFAVQALRAQGIRVKDFSTDQVLRAQVASARAAGLNDRASTGLHLHIDRFVSRRDRWTVQ</sequence>
<feature type="domain" description="FHA" evidence="3">
    <location>
        <begin position="27"/>
        <end position="89"/>
    </location>
</feature>
<reference evidence="4 5" key="1">
    <citation type="submission" date="2020-08" db="EMBL/GenBank/DDBJ databases">
        <title>Genomic Encyclopedia of Type Strains, Phase IV (KMG-IV): sequencing the most valuable type-strain genomes for metagenomic binning, comparative biology and taxonomic classification.</title>
        <authorList>
            <person name="Goeker M."/>
        </authorList>
    </citation>
    <scope>NUCLEOTIDE SEQUENCE [LARGE SCALE GENOMIC DNA]</scope>
    <source>
        <strain evidence="4 5">DSM 29007</strain>
    </source>
</reference>
<feature type="compositionally biased region" description="Pro residues" evidence="1">
    <location>
        <begin position="114"/>
        <end position="125"/>
    </location>
</feature>
<keyword evidence="2" id="KW-0472">Membrane</keyword>
<protein>
    <recommendedName>
        <fullName evidence="3">FHA domain-containing protein</fullName>
    </recommendedName>
</protein>
<dbReference type="SUPFAM" id="SSF49879">
    <property type="entry name" value="SMAD/FHA domain"/>
    <property type="match status" value="1"/>
</dbReference>
<evidence type="ECO:0000259" key="3">
    <source>
        <dbReference type="Pfam" id="PF00498"/>
    </source>
</evidence>
<keyword evidence="2" id="KW-1133">Transmembrane helix</keyword>